<keyword evidence="2" id="KW-1185">Reference proteome</keyword>
<protein>
    <submittedName>
        <fullName evidence="1">Uncharacterized protein</fullName>
    </submittedName>
</protein>
<gene>
    <name evidence="1" type="ORF">AVEN_47763_1</name>
</gene>
<comment type="caution">
    <text evidence="1">The sequence shown here is derived from an EMBL/GenBank/DDBJ whole genome shotgun (WGS) entry which is preliminary data.</text>
</comment>
<sequence>MSLYQYHKSILPLTPQQPRRGANTVNDMSRRSRTGTRIKGISLFFVDEFQAFDMATTSLANAVCANLVPSNCRDRPGRFPAYHSCAGGTFKVEFALALWIEDILDAKSSPEAAEGRTLPSFASKSAT</sequence>
<feature type="non-terminal residue" evidence="1">
    <location>
        <position position="127"/>
    </location>
</feature>
<reference evidence="1 2" key="1">
    <citation type="journal article" date="2019" name="Sci. Rep.">
        <title>Orb-weaving spider Araneus ventricosus genome elucidates the spidroin gene catalogue.</title>
        <authorList>
            <person name="Kono N."/>
            <person name="Nakamura H."/>
            <person name="Ohtoshi R."/>
            <person name="Moran D.A.P."/>
            <person name="Shinohara A."/>
            <person name="Yoshida Y."/>
            <person name="Fujiwara M."/>
            <person name="Mori M."/>
            <person name="Tomita M."/>
            <person name="Arakawa K."/>
        </authorList>
    </citation>
    <scope>NUCLEOTIDE SEQUENCE [LARGE SCALE GENOMIC DNA]</scope>
</reference>
<dbReference type="Proteomes" id="UP000499080">
    <property type="component" value="Unassembled WGS sequence"/>
</dbReference>
<evidence type="ECO:0000313" key="1">
    <source>
        <dbReference type="EMBL" id="GBN00728.1"/>
    </source>
</evidence>
<dbReference type="AlphaFoldDB" id="A0A4Y2KEG0"/>
<dbReference type="EMBL" id="BGPR01194539">
    <property type="protein sequence ID" value="GBN00728.1"/>
    <property type="molecule type" value="Genomic_DNA"/>
</dbReference>
<proteinExistence type="predicted"/>
<dbReference type="OrthoDB" id="6464593at2759"/>
<organism evidence="1 2">
    <name type="scientific">Araneus ventricosus</name>
    <name type="common">Orbweaver spider</name>
    <name type="synonym">Epeira ventricosa</name>
    <dbReference type="NCBI Taxonomy" id="182803"/>
    <lineage>
        <taxon>Eukaryota</taxon>
        <taxon>Metazoa</taxon>
        <taxon>Ecdysozoa</taxon>
        <taxon>Arthropoda</taxon>
        <taxon>Chelicerata</taxon>
        <taxon>Arachnida</taxon>
        <taxon>Araneae</taxon>
        <taxon>Araneomorphae</taxon>
        <taxon>Entelegynae</taxon>
        <taxon>Araneoidea</taxon>
        <taxon>Araneidae</taxon>
        <taxon>Araneus</taxon>
    </lineage>
</organism>
<name>A0A4Y2KEG0_ARAVE</name>
<evidence type="ECO:0000313" key="2">
    <source>
        <dbReference type="Proteomes" id="UP000499080"/>
    </source>
</evidence>
<accession>A0A4Y2KEG0</accession>